<dbReference type="InterPro" id="IPR017930">
    <property type="entry name" value="Myb_dom"/>
</dbReference>
<dbReference type="InterPro" id="IPR009057">
    <property type="entry name" value="Homeodomain-like_sf"/>
</dbReference>
<evidence type="ECO:0000256" key="3">
    <source>
        <dbReference type="ARBA" id="ARBA00023163"/>
    </source>
</evidence>
<feature type="region of interest" description="Disordered" evidence="5">
    <location>
        <begin position="50"/>
        <end position="73"/>
    </location>
</feature>
<evidence type="ECO:0000256" key="1">
    <source>
        <dbReference type="ARBA" id="ARBA00023015"/>
    </source>
</evidence>
<dbReference type="PROSITE" id="PS51294">
    <property type="entry name" value="HTH_MYB"/>
    <property type="match status" value="2"/>
</dbReference>
<dbReference type="SUPFAM" id="SSF46689">
    <property type="entry name" value="Homeodomain-like"/>
    <property type="match status" value="1"/>
</dbReference>
<dbReference type="InterPro" id="IPR001005">
    <property type="entry name" value="SANT/Myb"/>
</dbReference>
<keyword evidence="1" id="KW-0805">Transcription regulation</keyword>
<proteinExistence type="predicted"/>
<feature type="compositionally biased region" description="Basic and acidic residues" evidence="5">
    <location>
        <begin position="53"/>
        <end position="69"/>
    </location>
</feature>
<dbReference type="PROSITE" id="PS50090">
    <property type="entry name" value="MYB_LIKE"/>
    <property type="match status" value="2"/>
</dbReference>
<dbReference type="CDD" id="cd00167">
    <property type="entry name" value="SANT"/>
    <property type="match status" value="2"/>
</dbReference>
<dbReference type="PANTHER" id="PTHR46621:SF1">
    <property type="entry name" value="SNRNA-ACTIVATING PROTEIN COMPLEX SUBUNIT 4"/>
    <property type="match status" value="1"/>
</dbReference>
<feature type="domain" description="Myb-like" evidence="6">
    <location>
        <begin position="120"/>
        <end position="170"/>
    </location>
</feature>
<evidence type="ECO:0000313" key="8">
    <source>
        <dbReference type="EMBL" id="KAK8857439.1"/>
    </source>
</evidence>
<protein>
    <recommendedName>
        <fullName evidence="10">Myb-like DNA-binding domain containing protein</fullName>
    </recommendedName>
</protein>
<keyword evidence="9" id="KW-1185">Reference proteome</keyword>
<comment type="caution">
    <text evidence="8">The sequence shown here is derived from an EMBL/GenBank/DDBJ whole genome shotgun (WGS) entry which is preliminary data.</text>
</comment>
<keyword evidence="2" id="KW-0238">DNA-binding</keyword>
<reference evidence="8 9" key="1">
    <citation type="submission" date="2024-04" db="EMBL/GenBank/DDBJ databases">
        <title>Tritrichomonas musculus Genome.</title>
        <authorList>
            <person name="Alves-Ferreira E."/>
            <person name="Grigg M."/>
            <person name="Lorenzi H."/>
            <person name="Galac M."/>
        </authorList>
    </citation>
    <scope>NUCLEOTIDE SEQUENCE [LARGE SCALE GENOMIC DNA]</scope>
    <source>
        <strain evidence="8 9">EAF2021</strain>
    </source>
</reference>
<evidence type="ECO:0008006" key="10">
    <source>
        <dbReference type="Google" id="ProtNLM"/>
    </source>
</evidence>
<feature type="domain" description="HTH myb-type" evidence="7">
    <location>
        <begin position="127"/>
        <end position="174"/>
    </location>
</feature>
<dbReference type="Gene3D" id="1.10.10.60">
    <property type="entry name" value="Homeodomain-like"/>
    <property type="match status" value="2"/>
</dbReference>
<dbReference type="Pfam" id="PF13921">
    <property type="entry name" value="Myb_DNA-bind_6"/>
    <property type="match status" value="1"/>
</dbReference>
<keyword evidence="3" id="KW-0804">Transcription</keyword>
<sequence>MIPDGLHISPLSAAPSFNNDALLKIDEKSLNSSSVNQNSLLPNNFEETQLESHSMKNTKEEHPNEEKNPGPKRKLFTKKEDQLLTQAALAHHQESWNLIAKCVPGKTSKQCRDRWVNYLQPSLKFEPWSNQEDKLLVSLVNMHGTHWTKMKKHFPDRSTNSIKNRWYWLIKNQVSIIPADKSMNSITDKFSDNQNLNQHIFMESNSLNENNNFIFHNQNYNFHNNTNNNSNNSFSLSNQQPKNQKYYYLEKSKVKRRNRSKASKKQVKFVEENGNKDEKNDVIQISNNLQTNVAHLNEIEFISFNPEEIDW</sequence>
<evidence type="ECO:0000256" key="5">
    <source>
        <dbReference type="SAM" id="MobiDB-lite"/>
    </source>
</evidence>
<dbReference type="PANTHER" id="PTHR46621">
    <property type="entry name" value="SNRNA-ACTIVATING PROTEIN COMPLEX SUBUNIT 4"/>
    <property type="match status" value="1"/>
</dbReference>
<name>A0ABR2I5W1_9EUKA</name>
<keyword evidence="4" id="KW-0539">Nucleus</keyword>
<evidence type="ECO:0000259" key="7">
    <source>
        <dbReference type="PROSITE" id="PS51294"/>
    </source>
</evidence>
<evidence type="ECO:0000256" key="4">
    <source>
        <dbReference type="ARBA" id="ARBA00023242"/>
    </source>
</evidence>
<dbReference type="SMART" id="SM00717">
    <property type="entry name" value="SANT"/>
    <property type="match status" value="2"/>
</dbReference>
<organism evidence="8 9">
    <name type="scientific">Tritrichomonas musculus</name>
    <dbReference type="NCBI Taxonomy" id="1915356"/>
    <lineage>
        <taxon>Eukaryota</taxon>
        <taxon>Metamonada</taxon>
        <taxon>Parabasalia</taxon>
        <taxon>Tritrichomonadida</taxon>
        <taxon>Tritrichomonadidae</taxon>
        <taxon>Tritrichomonas</taxon>
    </lineage>
</organism>
<gene>
    <name evidence="8" type="ORF">M9Y10_015844</name>
</gene>
<evidence type="ECO:0000313" key="9">
    <source>
        <dbReference type="Proteomes" id="UP001470230"/>
    </source>
</evidence>
<dbReference type="Proteomes" id="UP001470230">
    <property type="component" value="Unassembled WGS sequence"/>
</dbReference>
<evidence type="ECO:0000256" key="2">
    <source>
        <dbReference type="ARBA" id="ARBA00023125"/>
    </source>
</evidence>
<evidence type="ECO:0000259" key="6">
    <source>
        <dbReference type="PROSITE" id="PS50090"/>
    </source>
</evidence>
<accession>A0ABR2I5W1</accession>
<dbReference type="EMBL" id="JAPFFF010000020">
    <property type="protein sequence ID" value="KAK8857439.1"/>
    <property type="molecule type" value="Genomic_DNA"/>
</dbReference>
<feature type="domain" description="Myb-like" evidence="6">
    <location>
        <begin position="68"/>
        <end position="119"/>
    </location>
</feature>
<feature type="domain" description="HTH myb-type" evidence="7">
    <location>
        <begin position="68"/>
        <end position="123"/>
    </location>
</feature>
<dbReference type="InterPro" id="IPR051575">
    <property type="entry name" value="Myb-like_DNA-bd"/>
</dbReference>